<dbReference type="InterPro" id="IPR003593">
    <property type="entry name" value="AAA+_ATPase"/>
</dbReference>
<dbReference type="CDD" id="cd10147">
    <property type="entry name" value="Wzt_C-like"/>
    <property type="match status" value="1"/>
</dbReference>
<dbReference type="PANTHER" id="PTHR46743:SF2">
    <property type="entry name" value="TEICHOIC ACIDS EXPORT ATP-BINDING PROTEIN TAGH"/>
    <property type="match status" value="1"/>
</dbReference>
<sequence>MCSEAAAVAPAVRLRGACKTYRTYDRPVERLFSLFPGLRRLARPRLFHSLQPLDLDIRHGEVVGIVGRNGAGKSTLLQLVCRTLPPTAGTVQIDGTVSALLELGAGFNPEFTGRENVYLSASILGIPRAETARRMDEIVRFADIGDFVDQPVKTYSSGMYVRLAFAVATAVDPDILVVDEALSVGDGAFARKSFERIMTMKAAGKTILFCSHSLYQLEAICSRVLWIDQGRLMEDGPPGDVIAHYQRFLDTGLRPGEYGTAAETAAAAATAGTAAGDGDPPAGPQGYARLAGVRVAVDGTEGTELVARSGASDVSIEVAFDSDPALPSPTVAITISTADGHILTSVATWEEGIAVARDPAGRGRARVVYPRLPLLKGRYLVGAYVFCERGIHSYGWVDPAATLEVTQEDIVKGFFRMPHHWMVEAS</sequence>
<dbReference type="InterPro" id="IPR027417">
    <property type="entry name" value="P-loop_NTPase"/>
</dbReference>
<evidence type="ECO:0000256" key="1">
    <source>
        <dbReference type="ARBA" id="ARBA00005417"/>
    </source>
</evidence>
<keyword evidence="4 6" id="KW-0067">ATP-binding</keyword>
<dbReference type="GO" id="GO:0016887">
    <property type="term" value="F:ATP hydrolysis activity"/>
    <property type="evidence" value="ECO:0007669"/>
    <property type="project" value="InterPro"/>
</dbReference>
<evidence type="ECO:0000256" key="2">
    <source>
        <dbReference type="ARBA" id="ARBA00022448"/>
    </source>
</evidence>
<dbReference type="PROSITE" id="PS50893">
    <property type="entry name" value="ABC_TRANSPORTER_2"/>
    <property type="match status" value="1"/>
</dbReference>
<keyword evidence="3" id="KW-0547">Nucleotide-binding</keyword>
<dbReference type="InterPro" id="IPR015860">
    <property type="entry name" value="ABC_transpr_TagH-like"/>
</dbReference>
<evidence type="ECO:0000256" key="3">
    <source>
        <dbReference type="ARBA" id="ARBA00022741"/>
    </source>
</evidence>
<protein>
    <submittedName>
        <fullName evidence="6">Lipopolysaccharide transport system ATP-binding protein</fullName>
    </submittedName>
</protein>
<keyword evidence="2" id="KW-0813">Transport</keyword>
<evidence type="ECO:0000259" key="5">
    <source>
        <dbReference type="PROSITE" id="PS50893"/>
    </source>
</evidence>
<dbReference type="Pfam" id="PF14524">
    <property type="entry name" value="Wzt_C"/>
    <property type="match status" value="1"/>
</dbReference>
<dbReference type="Gene3D" id="3.40.50.300">
    <property type="entry name" value="P-loop containing nucleotide triphosphate hydrolases"/>
    <property type="match status" value="1"/>
</dbReference>
<dbReference type="CDD" id="cd03220">
    <property type="entry name" value="ABC_KpsT_Wzt"/>
    <property type="match status" value="1"/>
</dbReference>
<dbReference type="GO" id="GO:0140359">
    <property type="term" value="F:ABC-type transporter activity"/>
    <property type="evidence" value="ECO:0007669"/>
    <property type="project" value="InterPro"/>
</dbReference>
<evidence type="ECO:0000313" key="7">
    <source>
        <dbReference type="Proteomes" id="UP000555728"/>
    </source>
</evidence>
<dbReference type="Proteomes" id="UP000555728">
    <property type="component" value="Unassembled WGS sequence"/>
</dbReference>
<dbReference type="PANTHER" id="PTHR46743">
    <property type="entry name" value="TEICHOIC ACIDS EXPORT ATP-BINDING PROTEIN TAGH"/>
    <property type="match status" value="1"/>
</dbReference>
<accession>A0A7W6S311</accession>
<dbReference type="InterPro" id="IPR029439">
    <property type="entry name" value="Wzt_C"/>
</dbReference>
<dbReference type="EMBL" id="JACIGI010000054">
    <property type="protein sequence ID" value="MBB4287816.1"/>
    <property type="molecule type" value="Genomic_DNA"/>
</dbReference>
<organism evidence="6 7">
    <name type="scientific">Roseospira goensis</name>
    <dbReference type="NCBI Taxonomy" id="391922"/>
    <lineage>
        <taxon>Bacteria</taxon>
        <taxon>Pseudomonadati</taxon>
        <taxon>Pseudomonadota</taxon>
        <taxon>Alphaproteobacteria</taxon>
        <taxon>Rhodospirillales</taxon>
        <taxon>Rhodospirillaceae</taxon>
        <taxon>Roseospira</taxon>
    </lineage>
</organism>
<dbReference type="RefSeq" id="WP_184437931.1">
    <property type="nucleotide sequence ID" value="NZ_JACIGI010000054.1"/>
</dbReference>
<evidence type="ECO:0000256" key="4">
    <source>
        <dbReference type="ARBA" id="ARBA00022840"/>
    </source>
</evidence>
<dbReference type="GO" id="GO:0005524">
    <property type="term" value="F:ATP binding"/>
    <property type="evidence" value="ECO:0007669"/>
    <property type="project" value="UniProtKB-KW"/>
</dbReference>
<feature type="domain" description="ABC transporter" evidence="5">
    <location>
        <begin position="29"/>
        <end position="254"/>
    </location>
</feature>
<dbReference type="Gene3D" id="2.70.50.60">
    <property type="entry name" value="abc- transporter (atp binding component) like domain"/>
    <property type="match status" value="1"/>
</dbReference>
<dbReference type="SMART" id="SM00382">
    <property type="entry name" value="AAA"/>
    <property type="match status" value="1"/>
</dbReference>
<dbReference type="Pfam" id="PF00005">
    <property type="entry name" value="ABC_tran"/>
    <property type="match status" value="1"/>
</dbReference>
<comment type="caution">
    <text evidence="6">The sequence shown here is derived from an EMBL/GenBank/DDBJ whole genome shotgun (WGS) entry which is preliminary data.</text>
</comment>
<evidence type="ECO:0000313" key="6">
    <source>
        <dbReference type="EMBL" id="MBB4287816.1"/>
    </source>
</evidence>
<keyword evidence="7" id="KW-1185">Reference proteome</keyword>
<proteinExistence type="inferred from homology"/>
<comment type="similarity">
    <text evidence="1">Belongs to the ABC transporter superfamily.</text>
</comment>
<dbReference type="SUPFAM" id="SSF52540">
    <property type="entry name" value="P-loop containing nucleoside triphosphate hydrolases"/>
    <property type="match status" value="1"/>
</dbReference>
<dbReference type="InterPro" id="IPR003439">
    <property type="entry name" value="ABC_transporter-like_ATP-bd"/>
</dbReference>
<name>A0A7W6S311_9PROT</name>
<dbReference type="AlphaFoldDB" id="A0A7W6S311"/>
<gene>
    <name evidence="6" type="ORF">GGD88_003573</name>
</gene>
<reference evidence="6 7" key="1">
    <citation type="submission" date="2020-08" db="EMBL/GenBank/DDBJ databases">
        <title>Genome sequencing of Purple Non-Sulfur Bacteria from various extreme environments.</title>
        <authorList>
            <person name="Mayer M."/>
        </authorList>
    </citation>
    <scope>NUCLEOTIDE SEQUENCE [LARGE SCALE GENOMIC DNA]</scope>
    <source>
        <strain evidence="6 7">JA135</strain>
    </source>
</reference>
<dbReference type="InterPro" id="IPR050683">
    <property type="entry name" value="Bact_Polysacc_Export_ATP-bd"/>
</dbReference>
<dbReference type="GO" id="GO:0016020">
    <property type="term" value="C:membrane"/>
    <property type="evidence" value="ECO:0007669"/>
    <property type="project" value="InterPro"/>
</dbReference>